<comment type="subcellular location">
    <subcellularLocation>
        <location evidence="1">Periplasm</location>
    </subcellularLocation>
</comment>
<evidence type="ECO:0000313" key="8">
    <source>
        <dbReference type="Proteomes" id="UP001595796"/>
    </source>
</evidence>
<evidence type="ECO:0000313" key="7">
    <source>
        <dbReference type="EMBL" id="MFC5067686.1"/>
    </source>
</evidence>
<keyword evidence="3" id="KW-0813">Transport</keyword>
<dbReference type="Proteomes" id="UP001595796">
    <property type="component" value="Unassembled WGS sequence"/>
</dbReference>
<dbReference type="EMBL" id="JBHSJF010000005">
    <property type="protein sequence ID" value="MFC5067686.1"/>
    <property type="molecule type" value="Genomic_DNA"/>
</dbReference>
<dbReference type="Pfam" id="PF13531">
    <property type="entry name" value="SBP_bac_11"/>
    <property type="match status" value="1"/>
</dbReference>
<dbReference type="SUPFAM" id="SSF53850">
    <property type="entry name" value="Periplasmic binding protein-like II"/>
    <property type="match status" value="1"/>
</dbReference>
<dbReference type="NCBIfam" id="TIGR00971">
    <property type="entry name" value="3a0106s03"/>
    <property type="match status" value="1"/>
</dbReference>
<dbReference type="CDD" id="cd01005">
    <property type="entry name" value="PBP2_CysP"/>
    <property type="match status" value="1"/>
</dbReference>
<dbReference type="PANTHER" id="PTHR30368:SF1">
    <property type="entry name" value="THIOSULFATE-BINDING PROTEIN"/>
    <property type="match status" value="1"/>
</dbReference>
<evidence type="ECO:0000256" key="6">
    <source>
        <dbReference type="SAM" id="SignalP"/>
    </source>
</evidence>
<keyword evidence="4 6" id="KW-0732">Signal</keyword>
<dbReference type="PANTHER" id="PTHR30368">
    <property type="entry name" value="SULFATE-BINDING PROTEIN"/>
    <property type="match status" value="1"/>
</dbReference>
<evidence type="ECO:0000256" key="1">
    <source>
        <dbReference type="ARBA" id="ARBA00004418"/>
    </source>
</evidence>
<keyword evidence="8" id="KW-1185">Reference proteome</keyword>
<organism evidence="7 8">
    <name type="scientific">Flaviflagellibacter deserti</name>
    <dbReference type="NCBI Taxonomy" id="2267266"/>
    <lineage>
        <taxon>Bacteria</taxon>
        <taxon>Pseudomonadati</taxon>
        <taxon>Pseudomonadota</taxon>
        <taxon>Alphaproteobacteria</taxon>
        <taxon>Hyphomicrobiales</taxon>
        <taxon>Flaviflagellibacter</taxon>
    </lineage>
</organism>
<gene>
    <name evidence="7" type="primary">cysP</name>
    <name evidence="7" type="ORF">ACFPFW_06610</name>
</gene>
<evidence type="ECO:0000256" key="3">
    <source>
        <dbReference type="ARBA" id="ARBA00022448"/>
    </source>
</evidence>
<dbReference type="Gene3D" id="3.40.190.10">
    <property type="entry name" value="Periplasmic binding protein-like II"/>
    <property type="match status" value="2"/>
</dbReference>
<evidence type="ECO:0000256" key="2">
    <source>
        <dbReference type="ARBA" id="ARBA00006099"/>
    </source>
</evidence>
<keyword evidence="5" id="KW-0574">Periplasm</keyword>
<dbReference type="InterPro" id="IPR005669">
    <property type="entry name" value="Thiosulph/SO4-bd"/>
</dbReference>
<feature type="signal peptide" evidence="6">
    <location>
        <begin position="1"/>
        <end position="21"/>
    </location>
</feature>
<dbReference type="RefSeq" id="WP_114958191.1">
    <property type="nucleotide sequence ID" value="NZ_JBHSJF010000005.1"/>
</dbReference>
<evidence type="ECO:0000256" key="5">
    <source>
        <dbReference type="ARBA" id="ARBA00022764"/>
    </source>
</evidence>
<dbReference type="NCBIfam" id="NF008106">
    <property type="entry name" value="PRK10852.1"/>
    <property type="match status" value="1"/>
</dbReference>
<name>A0ABV9Z0P8_9HYPH</name>
<accession>A0ABV9Z0P8</accession>
<comment type="caution">
    <text evidence="7">The sequence shown here is derived from an EMBL/GenBank/DDBJ whole genome shotgun (WGS) entry which is preliminary data.</text>
</comment>
<dbReference type="NCBIfam" id="NF008022">
    <property type="entry name" value="PRK10752.1"/>
    <property type="match status" value="1"/>
</dbReference>
<feature type="chain" id="PRO_5047185761" evidence="6">
    <location>
        <begin position="22"/>
        <end position="333"/>
    </location>
</feature>
<sequence length="333" mass="36501">MKRLVLAAIAASLIFVAPARAQDANTLLNVSYDISRELYVAVNAEFAKVWKAKTGKDITVNQSHAGSSKQARAILEGLEADLVTFNQVTDVQVLADKGAVSKDWQKAFPNNASPYYSLPAFVVRAGNPKNIKNWDDLVRDDVKLVFPNPKTSGNGRYTYLAAYAYALGKYEGDTAKADEFIKKFLSNVAVFDTGGRAATTTFVERDIGDVLITFEAETSGVVKQYGKEKVATVVPPVSLLAEFPVAVVDKYADKHGTRDLAKAYLDYLYSPEGQEILAGFANRVNDKNVVEKHKAEFPEVRLLTVENVFGGWDKVMKDHFASGGKLDQVFVGK</sequence>
<proteinExistence type="inferred from homology"/>
<evidence type="ECO:0000256" key="4">
    <source>
        <dbReference type="ARBA" id="ARBA00022729"/>
    </source>
</evidence>
<protein>
    <submittedName>
        <fullName evidence="7">Thiosulfate ABC transporter substrate-binding protein CysP</fullName>
    </submittedName>
</protein>
<comment type="similarity">
    <text evidence="2">Belongs to the prokaryotic sulfate-binding protein family.</text>
</comment>
<reference evidence="8" key="1">
    <citation type="journal article" date="2019" name="Int. J. Syst. Evol. Microbiol.">
        <title>The Global Catalogue of Microorganisms (GCM) 10K type strain sequencing project: providing services to taxonomists for standard genome sequencing and annotation.</title>
        <authorList>
            <consortium name="The Broad Institute Genomics Platform"/>
            <consortium name="The Broad Institute Genome Sequencing Center for Infectious Disease"/>
            <person name="Wu L."/>
            <person name="Ma J."/>
        </authorList>
    </citation>
    <scope>NUCLEOTIDE SEQUENCE [LARGE SCALE GENOMIC DNA]</scope>
    <source>
        <strain evidence="8">CGMCC 1.16444</strain>
    </source>
</reference>